<feature type="domain" description="FAD-dependent oxidoreductase 2 FAD-binding" evidence="13">
    <location>
        <begin position="8"/>
        <end position="378"/>
    </location>
</feature>
<dbReference type="SUPFAM" id="SSF51905">
    <property type="entry name" value="FAD/NAD(P)-binding domain"/>
    <property type="match status" value="1"/>
</dbReference>
<evidence type="ECO:0000259" key="13">
    <source>
        <dbReference type="Pfam" id="PF00890"/>
    </source>
</evidence>
<evidence type="ECO:0000259" key="14">
    <source>
        <dbReference type="Pfam" id="PF02910"/>
    </source>
</evidence>
<keyword evidence="6 12" id="KW-0285">Flavoprotein</keyword>
<dbReference type="GO" id="GO:0005737">
    <property type="term" value="C:cytoplasm"/>
    <property type="evidence" value="ECO:0007669"/>
    <property type="project" value="UniProtKB-SubCell"/>
</dbReference>
<protein>
    <recommendedName>
        <fullName evidence="5 11">L-aspartate oxidase</fullName>
        <ecNumber evidence="4 11">1.4.3.16</ecNumber>
    </recommendedName>
</protein>
<dbReference type="FunFam" id="3.90.700.10:FF:000002">
    <property type="entry name" value="L-aspartate oxidase"/>
    <property type="match status" value="1"/>
</dbReference>
<evidence type="ECO:0000256" key="9">
    <source>
        <dbReference type="ARBA" id="ARBA00023002"/>
    </source>
</evidence>
<evidence type="ECO:0000313" key="15">
    <source>
        <dbReference type="EMBL" id="MBS4537623.1"/>
    </source>
</evidence>
<keyword evidence="16" id="KW-1185">Reference proteome</keyword>
<dbReference type="RefSeq" id="WP_203365548.1">
    <property type="nucleotide sequence ID" value="NZ_WSFT01000019.1"/>
</dbReference>
<dbReference type="PRINTS" id="PR00368">
    <property type="entry name" value="FADPNR"/>
</dbReference>
<dbReference type="GO" id="GO:0034628">
    <property type="term" value="P:'de novo' NAD+ biosynthetic process from L-aspartate"/>
    <property type="evidence" value="ECO:0007669"/>
    <property type="project" value="TreeGrafter"/>
</dbReference>
<dbReference type="InterPro" id="IPR005288">
    <property type="entry name" value="NadB"/>
</dbReference>
<evidence type="ECO:0000256" key="1">
    <source>
        <dbReference type="ARBA" id="ARBA00001974"/>
    </source>
</evidence>
<dbReference type="SUPFAM" id="SSF56425">
    <property type="entry name" value="Succinate dehydrogenase/fumarate reductase flavoprotein, catalytic domain"/>
    <property type="match status" value="1"/>
</dbReference>
<dbReference type="GO" id="GO:0033765">
    <property type="term" value="F:steroid dehydrogenase activity, acting on the CH-CH group of donors"/>
    <property type="evidence" value="ECO:0007669"/>
    <property type="project" value="UniProtKB-ARBA"/>
</dbReference>
<comment type="catalytic activity">
    <reaction evidence="10">
        <text>L-aspartate + O2 = iminosuccinate + H2O2</text>
        <dbReference type="Rhea" id="RHEA:25876"/>
        <dbReference type="ChEBI" id="CHEBI:15379"/>
        <dbReference type="ChEBI" id="CHEBI:16240"/>
        <dbReference type="ChEBI" id="CHEBI:29991"/>
        <dbReference type="ChEBI" id="CHEBI:77875"/>
        <dbReference type="EC" id="1.4.3.16"/>
    </reaction>
    <physiologicalReaction direction="left-to-right" evidence="10">
        <dbReference type="Rhea" id="RHEA:25877"/>
    </physiologicalReaction>
</comment>
<dbReference type="InterPro" id="IPR015939">
    <property type="entry name" value="Fum_Rdtase/Succ_DH_flav-like_C"/>
</dbReference>
<dbReference type="InterPro" id="IPR036188">
    <property type="entry name" value="FAD/NAD-bd_sf"/>
</dbReference>
<organism evidence="15 16">
    <name type="scientific">Anaeromonas frigoriresistens</name>
    <dbReference type="NCBI Taxonomy" id="2683708"/>
    <lineage>
        <taxon>Bacteria</taxon>
        <taxon>Bacillati</taxon>
        <taxon>Bacillota</taxon>
        <taxon>Tissierellia</taxon>
        <taxon>Tissierellales</taxon>
        <taxon>Thermohalobacteraceae</taxon>
        <taxon>Anaeromonas</taxon>
    </lineage>
</organism>
<comment type="pathway">
    <text evidence="2 12">Cofactor biosynthesis; NAD(+) biosynthesis; iminoaspartate from L-aspartate (oxidase route): step 1/1.</text>
</comment>
<comment type="subcellular location">
    <subcellularLocation>
        <location evidence="12">Cytoplasm</location>
    </subcellularLocation>
</comment>
<sequence>MKDIRQPDIVVIGSGISGLYTAINIDNSLNVLVLSKGTIENTNSILAQGGIAACLNKEHDFKLYTNDTIVAGSKRNNMDALKTMILESKNNIDILIDLGVEFDKYKNNELKTTLEGGHSSRRILHAGGDATGKEVIYALRNKIENKSNIDLLHNSMVIDIKKESNYFSLELITNDKFIKLTTSAVVIATGGIGGIYKNSTNPRIATGDGIALAYRLGCELDDLEYIQFHPTAFYSEEVGEKFLISEAVRGEGAYLRNSNGERFMLDIHSRAELAPRDIVSRGIFNEMKKNNISHVFLDITHKDKNYLINRFPTIYNKCLAEGIDMAKDFIPVVPVEHYFIGGIKTDVEGKTNVKGIYACGECANTGVHGANRLASNSLLECIVFGMKVANHLNLNFNRVPLSKSISVKNIKENIEDYEVETTKNNIRETMDKYVGIMRSKNNLYKAKDTIKEILNEVKKTNIKNKEYKELENMALIADLIVKSCINNKESIGCHYRIN</sequence>
<comment type="function">
    <text evidence="12">Catalyzes the oxidation of L-aspartate to iminoaspartate.</text>
</comment>
<evidence type="ECO:0000256" key="5">
    <source>
        <dbReference type="ARBA" id="ARBA00021901"/>
    </source>
</evidence>
<dbReference type="NCBIfam" id="NF004820">
    <property type="entry name" value="PRK06175.1"/>
    <property type="match status" value="1"/>
</dbReference>
<gene>
    <name evidence="15" type="primary">nadB</name>
    <name evidence="15" type="ORF">GOQ27_04060</name>
</gene>
<dbReference type="GO" id="GO:0008734">
    <property type="term" value="F:L-aspartate oxidase activity"/>
    <property type="evidence" value="ECO:0007669"/>
    <property type="project" value="UniProtKB-UniRule"/>
</dbReference>
<dbReference type="PANTHER" id="PTHR42716">
    <property type="entry name" value="L-ASPARTATE OXIDASE"/>
    <property type="match status" value="1"/>
</dbReference>
<dbReference type="NCBIfam" id="TIGR00551">
    <property type="entry name" value="nadB"/>
    <property type="match status" value="1"/>
</dbReference>
<dbReference type="Pfam" id="PF02910">
    <property type="entry name" value="Succ_DH_flav_C"/>
    <property type="match status" value="1"/>
</dbReference>
<evidence type="ECO:0000313" key="16">
    <source>
        <dbReference type="Proteomes" id="UP000724672"/>
    </source>
</evidence>
<reference evidence="15" key="1">
    <citation type="submission" date="2019-12" db="EMBL/GenBank/DDBJ databases">
        <title>Clostridiaceae gen. nov. sp. nov., isolated from sediment in Xinjiang, China.</title>
        <authorList>
            <person name="Zhang R."/>
        </authorList>
    </citation>
    <scope>NUCLEOTIDE SEQUENCE</scope>
    <source>
        <strain evidence="15">D2Q-11</strain>
    </source>
</reference>
<dbReference type="InterPro" id="IPR037099">
    <property type="entry name" value="Fum_R/Succ_DH_flav-like_C_sf"/>
</dbReference>
<dbReference type="Gene3D" id="1.20.58.100">
    <property type="entry name" value="Fumarate reductase/succinate dehydrogenase flavoprotein-like, C-terminal domain"/>
    <property type="match status" value="1"/>
</dbReference>
<dbReference type="InterPro" id="IPR003953">
    <property type="entry name" value="FAD-dep_OxRdtase_2_FAD-bd"/>
</dbReference>
<keyword evidence="9 12" id="KW-0560">Oxidoreductase</keyword>
<evidence type="ECO:0000256" key="8">
    <source>
        <dbReference type="ARBA" id="ARBA00022827"/>
    </source>
</evidence>
<feature type="domain" description="Fumarate reductase/succinate dehydrogenase flavoprotein-like C-terminal" evidence="14">
    <location>
        <begin position="424"/>
        <end position="496"/>
    </location>
</feature>
<dbReference type="EMBL" id="WSFT01000019">
    <property type="protein sequence ID" value="MBS4537623.1"/>
    <property type="molecule type" value="Genomic_DNA"/>
</dbReference>
<evidence type="ECO:0000256" key="11">
    <source>
        <dbReference type="NCBIfam" id="TIGR00551"/>
    </source>
</evidence>
<evidence type="ECO:0000256" key="3">
    <source>
        <dbReference type="ARBA" id="ARBA00008562"/>
    </source>
</evidence>
<dbReference type="Pfam" id="PF00890">
    <property type="entry name" value="FAD_binding_2"/>
    <property type="match status" value="1"/>
</dbReference>
<accession>A0A942Z7U5</accession>
<dbReference type="Gene3D" id="3.90.700.10">
    <property type="entry name" value="Succinate dehydrogenase/fumarate reductase flavoprotein, catalytic domain"/>
    <property type="match status" value="1"/>
</dbReference>
<evidence type="ECO:0000256" key="7">
    <source>
        <dbReference type="ARBA" id="ARBA00022642"/>
    </source>
</evidence>
<evidence type="ECO:0000256" key="10">
    <source>
        <dbReference type="ARBA" id="ARBA00048305"/>
    </source>
</evidence>
<dbReference type="SUPFAM" id="SSF46977">
    <property type="entry name" value="Succinate dehydrogenase/fumarate reductase flavoprotein C-terminal domain"/>
    <property type="match status" value="1"/>
</dbReference>
<proteinExistence type="inferred from homology"/>
<dbReference type="PANTHER" id="PTHR42716:SF2">
    <property type="entry name" value="L-ASPARTATE OXIDASE, CHLOROPLASTIC"/>
    <property type="match status" value="1"/>
</dbReference>
<evidence type="ECO:0000256" key="12">
    <source>
        <dbReference type="RuleBase" id="RU362049"/>
    </source>
</evidence>
<comment type="cofactor">
    <cofactor evidence="1 12">
        <name>FAD</name>
        <dbReference type="ChEBI" id="CHEBI:57692"/>
    </cofactor>
</comment>
<evidence type="ECO:0000256" key="6">
    <source>
        <dbReference type="ARBA" id="ARBA00022630"/>
    </source>
</evidence>
<comment type="caution">
    <text evidence="15">The sequence shown here is derived from an EMBL/GenBank/DDBJ whole genome shotgun (WGS) entry which is preliminary data.</text>
</comment>
<dbReference type="EC" id="1.4.3.16" evidence="4 11"/>
<dbReference type="InterPro" id="IPR027477">
    <property type="entry name" value="Succ_DH/fumarate_Rdtase_cat_sf"/>
</dbReference>
<evidence type="ECO:0000256" key="2">
    <source>
        <dbReference type="ARBA" id="ARBA00004950"/>
    </source>
</evidence>
<keyword evidence="7 12" id="KW-0662">Pyridine nucleotide biosynthesis</keyword>
<dbReference type="Gene3D" id="3.50.50.60">
    <property type="entry name" value="FAD/NAD(P)-binding domain"/>
    <property type="match status" value="1"/>
</dbReference>
<keyword evidence="8 12" id="KW-0274">FAD</keyword>
<name>A0A942Z7U5_9FIRM</name>
<comment type="similarity">
    <text evidence="3 12">Belongs to the FAD-dependent oxidoreductase 2 family. NadB subfamily.</text>
</comment>
<evidence type="ECO:0000256" key="4">
    <source>
        <dbReference type="ARBA" id="ARBA00012173"/>
    </source>
</evidence>
<dbReference type="AlphaFoldDB" id="A0A942Z7U5"/>
<dbReference type="Proteomes" id="UP000724672">
    <property type="component" value="Unassembled WGS sequence"/>
</dbReference>